<dbReference type="EMBL" id="OU899037">
    <property type="protein sequence ID" value="CAH1737292.1"/>
    <property type="molecule type" value="Genomic_DNA"/>
</dbReference>
<evidence type="ECO:0000259" key="1">
    <source>
        <dbReference type="Pfam" id="PF25805"/>
    </source>
</evidence>
<dbReference type="GO" id="GO:0001669">
    <property type="term" value="C:acrosomal vesicle"/>
    <property type="evidence" value="ECO:0007669"/>
    <property type="project" value="TreeGrafter"/>
</dbReference>
<reference evidence="2" key="2">
    <citation type="submission" date="2022-10" db="EMBL/GenBank/DDBJ databases">
        <authorList>
            <consortium name="ENA_rothamsted_submissions"/>
            <consortium name="culmorum"/>
            <person name="King R."/>
        </authorList>
    </citation>
    <scope>NUCLEOTIDE SEQUENCE</scope>
</reference>
<dbReference type="InterPro" id="IPR037695">
    <property type="entry name" value="IQUB"/>
</dbReference>
<accession>A0A9P0JDV0</accession>
<dbReference type="Pfam" id="PF25805">
    <property type="entry name" value="IQUB"/>
    <property type="match status" value="1"/>
</dbReference>
<reference evidence="2" key="1">
    <citation type="submission" date="2022-02" db="EMBL/GenBank/DDBJ databases">
        <authorList>
            <person name="King R."/>
        </authorList>
    </citation>
    <scope>NUCLEOTIDE SEQUENCE</scope>
</reference>
<evidence type="ECO:0000313" key="3">
    <source>
        <dbReference type="Proteomes" id="UP001154329"/>
    </source>
</evidence>
<dbReference type="PANTHER" id="PTHR21074">
    <property type="entry name" value="IQ AND UBIQUITIN-LIKE DOMAIN-CONTAINING PROTEIN"/>
    <property type="match status" value="1"/>
</dbReference>
<proteinExistence type="predicted"/>
<dbReference type="AlphaFoldDB" id="A0A9P0JDV0"/>
<dbReference type="Proteomes" id="UP001154329">
    <property type="component" value="Chromosome 4"/>
</dbReference>
<dbReference type="GO" id="GO:0060271">
    <property type="term" value="P:cilium assembly"/>
    <property type="evidence" value="ECO:0007669"/>
    <property type="project" value="TreeGrafter"/>
</dbReference>
<dbReference type="PANTHER" id="PTHR21074:SF0">
    <property type="entry name" value="IQ AND UBIQUITIN-LIKE DOMAIN-CONTAINING PROTEIN"/>
    <property type="match status" value="1"/>
</dbReference>
<evidence type="ECO:0000313" key="2">
    <source>
        <dbReference type="EMBL" id="CAH1737292.1"/>
    </source>
</evidence>
<dbReference type="GO" id="GO:0031514">
    <property type="term" value="C:motile cilium"/>
    <property type="evidence" value="ECO:0007669"/>
    <property type="project" value="TreeGrafter"/>
</dbReference>
<name>A0A9P0JDV0_APHGO</name>
<gene>
    <name evidence="2" type="ORF">APHIGO_LOCUS10854</name>
</gene>
<dbReference type="GO" id="GO:0030317">
    <property type="term" value="P:flagellated sperm motility"/>
    <property type="evidence" value="ECO:0007669"/>
    <property type="project" value="TreeGrafter"/>
</dbReference>
<keyword evidence="3" id="KW-1185">Reference proteome</keyword>
<protein>
    <recommendedName>
        <fullName evidence="1">IQ motif and ubiquitin-like domain-containing protein</fullName>
    </recommendedName>
</protein>
<dbReference type="InterPro" id="IPR057887">
    <property type="entry name" value="IQUB_helical"/>
</dbReference>
<sequence length="694" mass="79469">MPSKMSQSFDGKTENYHGNDEIVTVKFLTDANETLTQAFDLNTNIGELRSHLHRTLNTDQNLIIVEREEVGGEVSHRPRDEQTLKELGATSLGIFELRLRGDGVRLPKPPAYYLPAVDVITVDVNHRRLVVEIERCGPVDGHKRWLGGYRDKRTGKTYHHAAAQTDPKVVVNVASVVPRVDGRTQTCVDRAVGRPTNRPAWTQTNHDHCDSGGFGYVDGRRVRPGRYHSYQSWLREDHVLSSVLKIQRAFRRTLAARERRRIAAAAEAEADVDDEQRRLLRQRQSRSMTSGPDSSAAVAAAVTSSLESKQQHFYSLYTMIGKWWKKERQRIKEIEAEKSRKAAQMNLLKKEIKFLLEMEKQRSELKYELTKHDDVTFLNKTSKPKMFKNRAGKLLTVDTVGNQKARALKEIYAKIVIPREGVDRAEALDELHAAVSASSYKYKEHLLAAVAMEKGLADMGADAASLRSARSRVEQMFRHYIRQPDVNPEADSYYRPTEKRLLNVYTCIRCKRNLAATDFSLESRVNRTNVCASCEWTEQVGHKRIDMAPYRRMLKALRHDEMQLAAYGSECFLMQPTEVYRLVSVVWREKSAVGESGQLNSLRLVRWRRQEPWSPWNCVLLTRAEAEAHCRLDGDPADCYDEQFVRSVTNKHLMARLQFSNLVQAVDHRTADGAKALSKHWKTVADRFNIKTRK</sequence>
<organism evidence="2 3">
    <name type="scientific">Aphis gossypii</name>
    <name type="common">Cotton aphid</name>
    <dbReference type="NCBI Taxonomy" id="80765"/>
    <lineage>
        <taxon>Eukaryota</taxon>
        <taxon>Metazoa</taxon>
        <taxon>Ecdysozoa</taxon>
        <taxon>Arthropoda</taxon>
        <taxon>Hexapoda</taxon>
        <taxon>Insecta</taxon>
        <taxon>Pterygota</taxon>
        <taxon>Neoptera</taxon>
        <taxon>Paraneoptera</taxon>
        <taxon>Hemiptera</taxon>
        <taxon>Sternorrhyncha</taxon>
        <taxon>Aphidomorpha</taxon>
        <taxon>Aphidoidea</taxon>
        <taxon>Aphididae</taxon>
        <taxon>Aphidini</taxon>
        <taxon>Aphis</taxon>
        <taxon>Aphis</taxon>
    </lineage>
</organism>
<feature type="domain" description="IQ motif and ubiquitin-like" evidence="1">
    <location>
        <begin position="375"/>
        <end position="495"/>
    </location>
</feature>